<comment type="similarity">
    <text evidence="3">Belongs to the HAD-like hydrolase superfamily. CbbY/CbbZ/Gph/YieH family.</text>
</comment>
<dbReference type="PANTHER" id="PTHR43434:SF1">
    <property type="entry name" value="PHOSPHOGLYCOLATE PHOSPHATASE"/>
    <property type="match status" value="1"/>
</dbReference>
<dbReference type="AlphaFoldDB" id="A0A928BSL6"/>
<dbReference type="InterPro" id="IPR023214">
    <property type="entry name" value="HAD_sf"/>
</dbReference>
<dbReference type="InterPro" id="IPR023198">
    <property type="entry name" value="PGP-like_dom2"/>
</dbReference>
<accession>A0A928BSL6</accession>
<comment type="catalytic activity">
    <reaction evidence="1">
        <text>2-phosphoglycolate + H2O = glycolate + phosphate</text>
        <dbReference type="Rhea" id="RHEA:14369"/>
        <dbReference type="ChEBI" id="CHEBI:15377"/>
        <dbReference type="ChEBI" id="CHEBI:29805"/>
        <dbReference type="ChEBI" id="CHEBI:43474"/>
        <dbReference type="ChEBI" id="CHEBI:58033"/>
        <dbReference type="EC" id="3.1.3.18"/>
    </reaction>
</comment>
<evidence type="ECO:0000256" key="2">
    <source>
        <dbReference type="ARBA" id="ARBA00004818"/>
    </source>
</evidence>
<dbReference type="InterPro" id="IPR050155">
    <property type="entry name" value="HAD-like_hydrolase_sf"/>
</dbReference>
<evidence type="ECO:0000313" key="5">
    <source>
        <dbReference type="EMBL" id="MBE6266610.1"/>
    </source>
</evidence>
<evidence type="ECO:0000313" key="6">
    <source>
        <dbReference type="Proteomes" id="UP000763088"/>
    </source>
</evidence>
<dbReference type="EMBL" id="SUYD01000010">
    <property type="protein sequence ID" value="MBE6266610.1"/>
    <property type="molecule type" value="Genomic_DNA"/>
</dbReference>
<dbReference type="SFLD" id="SFLDG01135">
    <property type="entry name" value="C1.5.6:_HAD__Beta-PGM__Phospha"/>
    <property type="match status" value="1"/>
</dbReference>
<dbReference type="InterPro" id="IPR006439">
    <property type="entry name" value="HAD-SF_hydro_IA"/>
</dbReference>
<dbReference type="PANTHER" id="PTHR43434">
    <property type="entry name" value="PHOSPHOGLYCOLATE PHOSPHATASE"/>
    <property type="match status" value="1"/>
</dbReference>
<gene>
    <name evidence="5" type="ORF">E7102_09085</name>
</gene>
<keyword evidence="5" id="KW-0378">Hydrolase</keyword>
<dbReference type="Proteomes" id="UP000763088">
    <property type="component" value="Unassembled WGS sequence"/>
</dbReference>
<dbReference type="InterPro" id="IPR036412">
    <property type="entry name" value="HAD-like_sf"/>
</dbReference>
<evidence type="ECO:0000256" key="3">
    <source>
        <dbReference type="ARBA" id="ARBA00006171"/>
    </source>
</evidence>
<reference evidence="5" key="1">
    <citation type="submission" date="2019-04" db="EMBL/GenBank/DDBJ databases">
        <title>Evolution of Biomass-Degrading Anaerobic Consortia Revealed by Metagenomics.</title>
        <authorList>
            <person name="Peng X."/>
        </authorList>
    </citation>
    <scope>NUCLEOTIDE SEQUENCE</scope>
    <source>
        <strain evidence="5">SIG141</strain>
    </source>
</reference>
<comment type="caution">
    <text evidence="5">The sequence shown here is derived from an EMBL/GenBank/DDBJ whole genome shotgun (WGS) entry which is preliminary data.</text>
</comment>
<dbReference type="GO" id="GO:0005829">
    <property type="term" value="C:cytosol"/>
    <property type="evidence" value="ECO:0007669"/>
    <property type="project" value="TreeGrafter"/>
</dbReference>
<evidence type="ECO:0000256" key="1">
    <source>
        <dbReference type="ARBA" id="ARBA00000830"/>
    </source>
</evidence>
<dbReference type="FunFam" id="3.40.50.1000:FF:000022">
    <property type="entry name" value="Phosphoglycolate phosphatase"/>
    <property type="match status" value="1"/>
</dbReference>
<dbReference type="Pfam" id="PF13419">
    <property type="entry name" value="HAD_2"/>
    <property type="match status" value="1"/>
</dbReference>
<dbReference type="SUPFAM" id="SSF56784">
    <property type="entry name" value="HAD-like"/>
    <property type="match status" value="1"/>
</dbReference>
<dbReference type="PRINTS" id="PR00413">
    <property type="entry name" value="HADHALOGNASE"/>
</dbReference>
<dbReference type="EC" id="3.1.3.18" evidence="4"/>
<organism evidence="5 6">
    <name type="scientific">Xylanibacter ruminicola</name>
    <name type="common">Prevotella ruminicola</name>
    <dbReference type="NCBI Taxonomy" id="839"/>
    <lineage>
        <taxon>Bacteria</taxon>
        <taxon>Pseudomonadati</taxon>
        <taxon>Bacteroidota</taxon>
        <taxon>Bacteroidia</taxon>
        <taxon>Bacteroidales</taxon>
        <taxon>Prevotellaceae</taxon>
        <taxon>Xylanibacter</taxon>
    </lineage>
</organism>
<proteinExistence type="inferred from homology"/>
<dbReference type="SFLD" id="SFLDS00003">
    <property type="entry name" value="Haloacid_Dehalogenase"/>
    <property type="match status" value="1"/>
</dbReference>
<dbReference type="Gene3D" id="3.40.50.1000">
    <property type="entry name" value="HAD superfamily/HAD-like"/>
    <property type="match status" value="1"/>
</dbReference>
<dbReference type="NCBIfam" id="TIGR01549">
    <property type="entry name" value="HAD-SF-IA-v1"/>
    <property type="match status" value="1"/>
</dbReference>
<dbReference type="Gene3D" id="1.10.150.240">
    <property type="entry name" value="Putative phosphatase, domain 2"/>
    <property type="match status" value="1"/>
</dbReference>
<evidence type="ECO:0000256" key="4">
    <source>
        <dbReference type="ARBA" id="ARBA00013078"/>
    </source>
</evidence>
<dbReference type="GO" id="GO:0008967">
    <property type="term" value="F:phosphoglycolate phosphatase activity"/>
    <property type="evidence" value="ECO:0007669"/>
    <property type="project" value="UniProtKB-EC"/>
</dbReference>
<name>A0A928BSL6_XYLRU</name>
<dbReference type="InterPro" id="IPR041492">
    <property type="entry name" value="HAD_2"/>
</dbReference>
<dbReference type="SFLD" id="SFLDG01129">
    <property type="entry name" value="C1.5:_HAD__Beta-PGM__Phosphata"/>
    <property type="match status" value="1"/>
</dbReference>
<dbReference type="GO" id="GO:0006281">
    <property type="term" value="P:DNA repair"/>
    <property type="evidence" value="ECO:0007669"/>
    <property type="project" value="TreeGrafter"/>
</dbReference>
<comment type="pathway">
    <text evidence="2">Organic acid metabolism; glycolate biosynthesis; glycolate from 2-phosphoglycolate: step 1/1.</text>
</comment>
<sequence length="218" mass="24324">MSIKLIIFDFDGTLGDTRRNIVTTMQMTIKEMQLPERSEAECSSTIGLPLAGCFRTLFPDIQDELIPRCAETYRRIFNENLQKITPEAFPGVVKTLKTLKEEGFVLTIASSRSRNSLIELTHNMGIADYISYFIGADDVKEAKPKPEPVLKTLAAMHYDACETLIVGDMAVDIQMGTNAGTKTCGVTWGNGSREELNEAEADYIIDRMEDLLGVKESW</sequence>
<protein>
    <recommendedName>
        <fullName evidence="4">phosphoglycolate phosphatase</fullName>
        <ecNumber evidence="4">3.1.3.18</ecNumber>
    </recommendedName>
</protein>